<sequence length="498" mass="56441">MSRYYQLGGFEGHVHPADYKKKLPDVVYDALSDRETGDLELLLGIKTSGTSHLLVSEDTLQNLFRNTRHARRNQRPSFRAGDFESLSPLVFKTRSSFAKKLDDLTPKAGTGRGAKDLSRANKQYQDSNPSAPLKKGVARGQFENARVFYRLYAQPELARNFDIDLMGIPRTTDRHLDIPILCFAYNTWTKDSRSREDRTRAPKVLDLAWGEAPDLGNEDADAMKTATHLFVEANISFKNPNQKPFEAADINGPTETLAAELIESRSRDFFAQYSRKDKPVIMLVHDKVVARNVLHAFKLETHEWDFGDDSLRRLLRLHQFSAPPHPAPRDPRRRVDDRDPARDHARRSRSRSPRHHSSSSSHRHDRSPLPRRERSPLPRIFAPIYIVDIKSLYSTLFRTETYADTVPNIIKHTKIYPEEDCNGWCAGNELMMLWMAFRAMARRGGVDEQLVDEWPGVGASGVGQVPAASAGSSSTSMQTAYNDDVSDYGSEEETDEEG</sequence>
<dbReference type="EMBL" id="JACAZE010000015">
    <property type="protein sequence ID" value="KAF7297859.1"/>
    <property type="molecule type" value="Genomic_DNA"/>
</dbReference>
<dbReference type="AlphaFoldDB" id="A0A8H6SEE1"/>
<evidence type="ECO:0000313" key="2">
    <source>
        <dbReference type="EMBL" id="KAF7297859.1"/>
    </source>
</evidence>
<proteinExistence type="predicted"/>
<feature type="compositionally biased region" description="Polar residues" evidence="1">
    <location>
        <begin position="120"/>
        <end position="130"/>
    </location>
</feature>
<dbReference type="Proteomes" id="UP000613580">
    <property type="component" value="Unassembled WGS sequence"/>
</dbReference>
<evidence type="ECO:0000256" key="1">
    <source>
        <dbReference type="SAM" id="MobiDB-lite"/>
    </source>
</evidence>
<feature type="compositionally biased region" description="Acidic residues" evidence="1">
    <location>
        <begin position="484"/>
        <end position="498"/>
    </location>
</feature>
<feature type="region of interest" description="Disordered" evidence="1">
    <location>
        <begin position="319"/>
        <end position="374"/>
    </location>
</feature>
<name>A0A8H6SEE1_MYCCL</name>
<feature type="region of interest" description="Disordered" evidence="1">
    <location>
        <begin position="461"/>
        <end position="498"/>
    </location>
</feature>
<dbReference type="OrthoDB" id="3235609at2759"/>
<accession>A0A8H6SEE1</accession>
<feature type="compositionally biased region" description="Basic residues" evidence="1">
    <location>
        <begin position="344"/>
        <end position="365"/>
    </location>
</feature>
<gene>
    <name evidence="2" type="ORF">HMN09_01006700</name>
</gene>
<protein>
    <submittedName>
        <fullName evidence="2">Uncharacterized protein</fullName>
    </submittedName>
</protein>
<feature type="compositionally biased region" description="Polar residues" evidence="1">
    <location>
        <begin position="470"/>
        <end position="481"/>
    </location>
</feature>
<evidence type="ECO:0000313" key="3">
    <source>
        <dbReference type="Proteomes" id="UP000613580"/>
    </source>
</evidence>
<feature type="compositionally biased region" description="Basic and acidic residues" evidence="1">
    <location>
        <begin position="327"/>
        <end position="343"/>
    </location>
</feature>
<comment type="caution">
    <text evidence="2">The sequence shown here is derived from an EMBL/GenBank/DDBJ whole genome shotgun (WGS) entry which is preliminary data.</text>
</comment>
<keyword evidence="3" id="KW-1185">Reference proteome</keyword>
<reference evidence="2" key="1">
    <citation type="submission" date="2020-05" db="EMBL/GenBank/DDBJ databases">
        <title>Mycena genomes resolve the evolution of fungal bioluminescence.</title>
        <authorList>
            <person name="Tsai I.J."/>
        </authorList>
    </citation>
    <scope>NUCLEOTIDE SEQUENCE</scope>
    <source>
        <strain evidence="2">110903Hualien_Pintung</strain>
    </source>
</reference>
<organism evidence="2 3">
    <name type="scientific">Mycena chlorophos</name>
    <name type="common">Agaric fungus</name>
    <name type="synonym">Agaricus chlorophos</name>
    <dbReference type="NCBI Taxonomy" id="658473"/>
    <lineage>
        <taxon>Eukaryota</taxon>
        <taxon>Fungi</taxon>
        <taxon>Dikarya</taxon>
        <taxon>Basidiomycota</taxon>
        <taxon>Agaricomycotina</taxon>
        <taxon>Agaricomycetes</taxon>
        <taxon>Agaricomycetidae</taxon>
        <taxon>Agaricales</taxon>
        <taxon>Marasmiineae</taxon>
        <taxon>Mycenaceae</taxon>
        <taxon>Mycena</taxon>
    </lineage>
</organism>
<feature type="region of interest" description="Disordered" evidence="1">
    <location>
        <begin position="102"/>
        <end position="136"/>
    </location>
</feature>